<dbReference type="RefSeq" id="WP_116469082.1">
    <property type="nucleotide sequence ID" value="NZ_QENQ01000001.1"/>
</dbReference>
<sequence length="348" mass="37896">MDVEVWHYDGRGGQGRSPRMVLTAEAGGFVLDGDGADPGPYVFADLVPRGHGPHDRTYGLKGRPGWRISFQEFPPSEIALQLPKPPRYAGWVARFGRRRVAAVFAVIGVLFVGLTLKLPPLIARLMPQAIEQRMGRMMVDTLDDYTCSSPAGDAALRVLGDRLGQQGKVTIRIVRAPMINAAAFPGGQVVLFDGLIQNAESPDEVAGVLSHELGHVAHRDGMQWLFRQFGLRLLFGGFDHNVATYTHAVLNARYANKAERGADAYAVGHLQAAHISPRPTAALFARLAERERQPGATALLFDYLGSHPISPAREQYFADGVRPGATYTPALTPAQWQALRTMCEAAAR</sequence>
<evidence type="ECO:0000313" key="9">
    <source>
        <dbReference type="EMBL" id="PVX29648.1"/>
    </source>
</evidence>
<gene>
    <name evidence="9" type="ORF">DD559_10220</name>
</gene>
<dbReference type="EMBL" id="QENQ01000001">
    <property type="protein sequence ID" value="PVX29648.1"/>
    <property type="molecule type" value="Genomic_DNA"/>
</dbReference>
<feature type="transmembrane region" description="Helical" evidence="7">
    <location>
        <begin position="100"/>
        <end position="118"/>
    </location>
</feature>
<dbReference type="CDD" id="cd07332">
    <property type="entry name" value="M48C_Oma1_like"/>
    <property type="match status" value="1"/>
</dbReference>
<dbReference type="GO" id="GO:0046872">
    <property type="term" value="F:metal ion binding"/>
    <property type="evidence" value="ECO:0007669"/>
    <property type="project" value="UniProtKB-KW"/>
</dbReference>
<feature type="domain" description="Peptidase M48" evidence="8">
    <location>
        <begin position="170"/>
        <end position="313"/>
    </location>
</feature>
<organism evidence="9 10">
    <name type="scientific">Sphingomonas pokkalii</name>
    <dbReference type="NCBI Taxonomy" id="2175090"/>
    <lineage>
        <taxon>Bacteria</taxon>
        <taxon>Pseudomonadati</taxon>
        <taxon>Pseudomonadota</taxon>
        <taxon>Alphaproteobacteria</taxon>
        <taxon>Sphingomonadales</taxon>
        <taxon>Sphingomonadaceae</taxon>
        <taxon>Sphingomonas</taxon>
    </lineage>
</organism>
<dbReference type="InterPro" id="IPR051156">
    <property type="entry name" value="Mito/Outer_Membr_Metalloprot"/>
</dbReference>
<protein>
    <submittedName>
        <fullName evidence="9">Peptidase M48 family protein</fullName>
    </submittedName>
</protein>
<dbReference type="GO" id="GO:0051603">
    <property type="term" value="P:proteolysis involved in protein catabolic process"/>
    <property type="evidence" value="ECO:0007669"/>
    <property type="project" value="TreeGrafter"/>
</dbReference>
<keyword evidence="7" id="KW-1133">Transmembrane helix</keyword>
<dbReference type="AlphaFoldDB" id="A0A2U0SE38"/>
<keyword evidence="7" id="KW-0812">Transmembrane</keyword>
<dbReference type="PANTHER" id="PTHR22726:SF1">
    <property type="entry name" value="METALLOENDOPEPTIDASE OMA1, MITOCHONDRIAL"/>
    <property type="match status" value="1"/>
</dbReference>
<comment type="cofactor">
    <cofactor evidence="6">
        <name>Zn(2+)</name>
        <dbReference type="ChEBI" id="CHEBI:29105"/>
    </cofactor>
    <text evidence="6">Binds 1 zinc ion per subunit.</text>
</comment>
<dbReference type="InterPro" id="IPR001915">
    <property type="entry name" value="Peptidase_M48"/>
</dbReference>
<keyword evidence="2" id="KW-0479">Metal-binding</keyword>
<dbReference type="Proteomes" id="UP000245890">
    <property type="component" value="Unassembled WGS sequence"/>
</dbReference>
<proteinExistence type="inferred from homology"/>
<evidence type="ECO:0000256" key="5">
    <source>
        <dbReference type="ARBA" id="ARBA00023049"/>
    </source>
</evidence>
<keyword evidence="10" id="KW-1185">Reference proteome</keyword>
<evidence type="ECO:0000256" key="6">
    <source>
        <dbReference type="RuleBase" id="RU003983"/>
    </source>
</evidence>
<dbReference type="OrthoDB" id="9810445at2"/>
<keyword evidence="1 6" id="KW-0645">Protease</keyword>
<keyword evidence="7" id="KW-0472">Membrane</keyword>
<keyword evidence="3 6" id="KW-0378">Hydrolase</keyword>
<accession>A0A2U0SE38</accession>
<evidence type="ECO:0000259" key="8">
    <source>
        <dbReference type="Pfam" id="PF01435"/>
    </source>
</evidence>
<evidence type="ECO:0000256" key="7">
    <source>
        <dbReference type="SAM" id="Phobius"/>
    </source>
</evidence>
<keyword evidence="4 6" id="KW-0862">Zinc</keyword>
<keyword evidence="5 6" id="KW-0482">Metalloprotease</keyword>
<dbReference type="Gene3D" id="3.30.2010.10">
    <property type="entry name" value="Metalloproteases ('zincins'), catalytic domain"/>
    <property type="match status" value="1"/>
</dbReference>
<dbReference type="PANTHER" id="PTHR22726">
    <property type="entry name" value="METALLOENDOPEPTIDASE OMA1"/>
    <property type="match status" value="1"/>
</dbReference>
<evidence type="ECO:0000313" key="10">
    <source>
        <dbReference type="Proteomes" id="UP000245890"/>
    </source>
</evidence>
<evidence type="ECO:0000256" key="2">
    <source>
        <dbReference type="ARBA" id="ARBA00022723"/>
    </source>
</evidence>
<name>A0A2U0SE38_9SPHN</name>
<reference evidence="9 10" key="1">
    <citation type="submission" date="2018-05" db="EMBL/GenBank/DDBJ databases">
        <title>Description of Sphingomonas pokkalii sp nov, isolated from the rhizosphere of saline tolerant pokkali rice and its draft genome analysis.</title>
        <authorList>
            <person name="Menon R."/>
            <person name="Kumari S."/>
            <person name="Rameshkumar N."/>
        </authorList>
    </citation>
    <scope>NUCLEOTIDE SEQUENCE [LARGE SCALE GENOMIC DNA]</scope>
    <source>
        <strain evidence="9 10">L3B27</strain>
    </source>
</reference>
<evidence type="ECO:0000256" key="1">
    <source>
        <dbReference type="ARBA" id="ARBA00022670"/>
    </source>
</evidence>
<comment type="similarity">
    <text evidence="6">Belongs to the peptidase M48 family.</text>
</comment>
<comment type="caution">
    <text evidence="9">The sequence shown here is derived from an EMBL/GenBank/DDBJ whole genome shotgun (WGS) entry which is preliminary data.</text>
</comment>
<dbReference type="Pfam" id="PF01435">
    <property type="entry name" value="Peptidase_M48"/>
    <property type="match status" value="1"/>
</dbReference>
<dbReference type="GO" id="GO:0004222">
    <property type="term" value="F:metalloendopeptidase activity"/>
    <property type="evidence" value="ECO:0007669"/>
    <property type="project" value="InterPro"/>
</dbReference>
<evidence type="ECO:0000256" key="4">
    <source>
        <dbReference type="ARBA" id="ARBA00022833"/>
    </source>
</evidence>
<evidence type="ECO:0000256" key="3">
    <source>
        <dbReference type="ARBA" id="ARBA00022801"/>
    </source>
</evidence>
<dbReference type="GO" id="GO:0016020">
    <property type="term" value="C:membrane"/>
    <property type="evidence" value="ECO:0007669"/>
    <property type="project" value="TreeGrafter"/>
</dbReference>